<evidence type="ECO:0000313" key="12">
    <source>
        <dbReference type="Proteomes" id="UP000176952"/>
    </source>
</evidence>
<feature type="transmembrane region" description="Helical" evidence="10">
    <location>
        <begin position="107"/>
        <end position="126"/>
    </location>
</feature>
<dbReference type="GO" id="GO:0006506">
    <property type="term" value="P:GPI anchor biosynthetic process"/>
    <property type="evidence" value="ECO:0007669"/>
    <property type="project" value="UniProtKB-UniPathway"/>
</dbReference>
<feature type="transmembrane region" description="Helical" evidence="10">
    <location>
        <begin position="306"/>
        <end position="336"/>
    </location>
</feature>
<organism evidence="11 12">
    <name type="scientific">Candidatus Kerfeldbacteria bacterium RIFCSPHIGHO2_12_FULL_48_17</name>
    <dbReference type="NCBI Taxonomy" id="1798542"/>
    <lineage>
        <taxon>Bacteria</taxon>
        <taxon>Candidatus Kerfeldiibacteriota</taxon>
    </lineage>
</organism>
<comment type="pathway">
    <text evidence="2">Glycolipid biosynthesis; glycosylphosphatidylinositol-anchor biosynthesis.</text>
</comment>
<comment type="caution">
    <text evidence="11">The sequence shown here is derived from an EMBL/GenBank/DDBJ whole genome shotgun (WGS) entry which is preliminary data.</text>
</comment>
<evidence type="ECO:0000256" key="4">
    <source>
        <dbReference type="ARBA" id="ARBA00022676"/>
    </source>
</evidence>
<reference evidence="11 12" key="1">
    <citation type="journal article" date="2016" name="Nat. Commun.">
        <title>Thousands of microbial genomes shed light on interconnected biogeochemical processes in an aquifer system.</title>
        <authorList>
            <person name="Anantharaman K."/>
            <person name="Brown C.T."/>
            <person name="Hug L.A."/>
            <person name="Sharon I."/>
            <person name="Castelle C.J."/>
            <person name="Probst A.J."/>
            <person name="Thomas B.C."/>
            <person name="Singh A."/>
            <person name="Wilkins M.J."/>
            <person name="Karaoz U."/>
            <person name="Brodie E.L."/>
            <person name="Williams K.H."/>
            <person name="Hubbard S.S."/>
            <person name="Banfield J.F."/>
        </authorList>
    </citation>
    <scope>NUCLEOTIDE SEQUENCE [LARGE SCALE GENOMIC DNA]</scope>
</reference>
<name>A0A1G2B192_9BACT</name>
<keyword evidence="3" id="KW-0337">GPI-anchor biosynthesis</keyword>
<comment type="subcellular location">
    <subcellularLocation>
        <location evidence="1">Endoplasmic reticulum membrane</location>
        <topology evidence="1">Multi-pass membrane protein</topology>
    </subcellularLocation>
</comment>
<dbReference type="GO" id="GO:0031501">
    <property type="term" value="C:mannosyltransferase complex"/>
    <property type="evidence" value="ECO:0007669"/>
    <property type="project" value="TreeGrafter"/>
</dbReference>
<feature type="transmembrane region" description="Helical" evidence="10">
    <location>
        <begin position="274"/>
        <end position="294"/>
    </location>
</feature>
<keyword evidence="5" id="KW-0808">Transferase</keyword>
<evidence type="ECO:0000256" key="5">
    <source>
        <dbReference type="ARBA" id="ARBA00022679"/>
    </source>
</evidence>
<evidence type="ECO:0000313" key="11">
    <source>
        <dbReference type="EMBL" id="OGY82963.1"/>
    </source>
</evidence>
<evidence type="ECO:0000256" key="8">
    <source>
        <dbReference type="ARBA" id="ARBA00022989"/>
    </source>
</evidence>
<feature type="transmembrane region" description="Helical" evidence="10">
    <location>
        <begin position="138"/>
        <end position="159"/>
    </location>
</feature>
<evidence type="ECO:0000256" key="7">
    <source>
        <dbReference type="ARBA" id="ARBA00022824"/>
    </source>
</evidence>
<feature type="transmembrane region" description="Helical" evidence="10">
    <location>
        <begin position="220"/>
        <end position="240"/>
    </location>
</feature>
<feature type="transmembrane region" description="Helical" evidence="10">
    <location>
        <begin position="6"/>
        <end position="23"/>
    </location>
</feature>
<evidence type="ECO:0000256" key="10">
    <source>
        <dbReference type="SAM" id="Phobius"/>
    </source>
</evidence>
<evidence type="ECO:0000256" key="6">
    <source>
        <dbReference type="ARBA" id="ARBA00022692"/>
    </source>
</evidence>
<feature type="transmembrane region" description="Helical" evidence="10">
    <location>
        <begin position="82"/>
        <end position="101"/>
    </location>
</feature>
<dbReference type="GO" id="GO:0004376">
    <property type="term" value="F:GPI mannosyltransferase activity"/>
    <property type="evidence" value="ECO:0007669"/>
    <property type="project" value="InterPro"/>
</dbReference>
<gene>
    <name evidence="11" type="ORF">A3F54_04645</name>
</gene>
<evidence type="ECO:0000256" key="9">
    <source>
        <dbReference type="ARBA" id="ARBA00023136"/>
    </source>
</evidence>
<dbReference type="Proteomes" id="UP000176952">
    <property type="component" value="Unassembled WGS sequence"/>
</dbReference>
<dbReference type="EMBL" id="MHKD01000024">
    <property type="protein sequence ID" value="OGY82963.1"/>
    <property type="molecule type" value="Genomic_DNA"/>
</dbReference>
<feature type="transmembrane region" description="Helical" evidence="10">
    <location>
        <begin position="348"/>
        <end position="369"/>
    </location>
</feature>
<sequence>MKHIIIFTAIWFFVVNLFALGVLNRFTFTSGDTAYDWIDPANYQQEQSWSPVRLHAKWDSFWHLSVVGKGYFVDRDAHRSNIVFFPLYPHLVLLVSLATPFTHGDLILPGWIVSIIFLFLSAVYLYKLTARFHPQADAQLAVFLLLIFPTAFFLNAVYTESLFLFLSIACLYYARDKKFLWAGVFGLLATLTRFAGVILVVPLVIEYFQHYGRKGIWQPRWFLIGLVPAGLALFFTYHYLAFGNFWLFFEVQNWWGRAFELNRDHLIFAQRPQVVSFALDAVFAVTGLVAAWFVGKKIRASYGWYMLAATLVPLSTGTLMSVGRFVLVLFPLYIWVASWRRGGVAQQTWILISVLLLALHIMLFANGYWAG</sequence>
<dbReference type="GO" id="GO:0000009">
    <property type="term" value="F:alpha-1,6-mannosyltransferase activity"/>
    <property type="evidence" value="ECO:0007669"/>
    <property type="project" value="InterPro"/>
</dbReference>
<dbReference type="UniPathway" id="UPA00196"/>
<dbReference type="AlphaFoldDB" id="A0A1G2B192"/>
<keyword evidence="6 10" id="KW-0812">Transmembrane</keyword>
<feature type="transmembrane region" description="Helical" evidence="10">
    <location>
        <begin position="179"/>
        <end position="208"/>
    </location>
</feature>
<dbReference type="InterPro" id="IPR007315">
    <property type="entry name" value="PIG-V/Gpi18"/>
</dbReference>
<keyword evidence="9 10" id="KW-0472">Membrane</keyword>
<dbReference type="GO" id="GO:0016020">
    <property type="term" value="C:membrane"/>
    <property type="evidence" value="ECO:0007669"/>
    <property type="project" value="GOC"/>
</dbReference>
<keyword evidence="8 10" id="KW-1133">Transmembrane helix</keyword>
<keyword evidence="7" id="KW-0256">Endoplasmic reticulum</keyword>
<protein>
    <submittedName>
        <fullName evidence="11">Uncharacterized protein</fullName>
    </submittedName>
</protein>
<dbReference type="PANTHER" id="PTHR12468">
    <property type="entry name" value="GPI MANNOSYLTRANSFERASE 2"/>
    <property type="match status" value="1"/>
</dbReference>
<dbReference type="PANTHER" id="PTHR12468:SF2">
    <property type="entry name" value="GPI MANNOSYLTRANSFERASE 2"/>
    <property type="match status" value="1"/>
</dbReference>
<keyword evidence="4" id="KW-0328">Glycosyltransferase</keyword>
<evidence type="ECO:0000256" key="1">
    <source>
        <dbReference type="ARBA" id="ARBA00004477"/>
    </source>
</evidence>
<dbReference type="STRING" id="1798542.A3F54_04645"/>
<evidence type="ECO:0000256" key="3">
    <source>
        <dbReference type="ARBA" id="ARBA00022502"/>
    </source>
</evidence>
<accession>A0A1G2B192</accession>
<proteinExistence type="predicted"/>
<evidence type="ECO:0000256" key="2">
    <source>
        <dbReference type="ARBA" id="ARBA00004687"/>
    </source>
</evidence>